<feature type="domain" description="Myb/SANT-like" evidence="2">
    <location>
        <begin position="194"/>
        <end position="287"/>
    </location>
</feature>
<dbReference type="PANTHER" id="PTHR47369">
    <property type="entry name" value="BTB/POZ DOMAIN-CONTAINING PROTEIN"/>
    <property type="match status" value="1"/>
</dbReference>
<proteinExistence type="predicted"/>
<comment type="caution">
    <text evidence="3">The sequence shown here is derived from an EMBL/GenBank/DDBJ whole genome shotgun (WGS) entry which is preliminary data.</text>
</comment>
<evidence type="ECO:0000256" key="1">
    <source>
        <dbReference type="SAM" id="MobiDB-lite"/>
    </source>
</evidence>
<feature type="compositionally biased region" description="Polar residues" evidence="1">
    <location>
        <begin position="13"/>
        <end position="23"/>
    </location>
</feature>
<dbReference type="AlphaFoldDB" id="A0A6A6KJQ5"/>
<dbReference type="InterPro" id="IPR024752">
    <property type="entry name" value="Myb/SANT-like_dom"/>
</dbReference>
<evidence type="ECO:0000259" key="2">
    <source>
        <dbReference type="Pfam" id="PF12776"/>
    </source>
</evidence>
<dbReference type="EMBL" id="JAAGAX010000016">
    <property type="protein sequence ID" value="KAF2289172.1"/>
    <property type="molecule type" value="Genomic_DNA"/>
</dbReference>
<feature type="region of interest" description="Disordered" evidence="1">
    <location>
        <begin position="335"/>
        <end position="378"/>
    </location>
</feature>
<dbReference type="Proteomes" id="UP000467840">
    <property type="component" value="Chromosome 8"/>
</dbReference>
<dbReference type="Pfam" id="PF12776">
    <property type="entry name" value="Myb_DNA-bind_3"/>
    <property type="match status" value="1"/>
</dbReference>
<evidence type="ECO:0000313" key="3">
    <source>
        <dbReference type="EMBL" id="KAF2289172.1"/>
    </source>
</evidence>
<organism evidence="3 4">
    <name type="scientific">Hevea brasiliensis</name>
    <name type="common">Para rubber tree</name>
    <name type="synonym">Siphonia brasiliensis</name>
    <dbReference type="NCBI Taxonomy" id="3981"/>
    <lineage>
        <taxon>Eukaryota</taxon>
        <taxon>Viridiplantae</taxon>
        <taxon>Streptophyta</taxon>
        <taxon>Embryophyta</taxon>
        <taxon>Tracheophyta</taxon>
        <taxon>Spermatophyta</taxon>
        <taxon>Magnoliopsida</taxon>
        <taxon>eudicotyledons</taxon>
        <taxon>Gunneridae</taxon>
        <taxon>Pentapetalae</taxon>
        <taxon>rosids</taxon>
        <taxon>fabids</taxon>
        <taxon>Malpighiales</taxon>
        <taxon>Euphorbiaceae</taxon>
        <taxon>Crotonoideae</taxon>
        <taxon>Micrandreae</taxon>
        <taxon>Hevea</taxon>
    </lineage>
</organism>
<feature type="compositionally biased region" description="Polar residues" evidence="1">
    <location>
        <begin position="358"/>
        <end position="376"/>
    </location>
</feature>
<reference evidence="3 4" key="1">
    <citation type="journal article" date="2020" name="Mol. Plant">
        <title>The Chromosome-Based Rubber Tree Genome Provides New Insights into Spurge Genome Evolution and Rubber Biosynthesis.</title>
        <authorList>
            <person name="Liu J."/>
            <person name="Shi C."/>
            <person name="Shi C.C."/>
            <person name="Li W."/>
            <person name="Zhang Q.J."/>
            <person name="Zhang Y."/>
            <person name="Li K."/>
            <person name="Lu H.F."/>
            <person name="Shi C."/>
            <person name="Zhu S.T."/>
            <person name="Xiao Z.Y."/>
            <person name="Nan H."/>
            <person name="Yue Y."/>
            <person name="Zhu X.G."/>
            <person name="Wu Y."/>
            <person name="Hong X.N."/>
            <person name="Fan G.Y."/>
            <person name="Tong Y."/>
            <person name="Zhang D."/>
            <person name="Mao C.L."/>
            <person name="Liu Y.L."/>
            <person name="Hao S.J."/>
            <person name="Liu W.Q."/>
            <person name="Lv M.Q."/>
            <person name="Zhang H.B."/>
            <person name="Liu Y."/>
            <person name="Hu-Tang G.R."/>
            <person name="Wang J.P."/>
            <person name="Wang J.H."/>
            <person name="Sun Y.H."/>
            <person name="Ni S.B."/>
            <person name="Chen W.B."/>
            <person name="Zhang X.C."/>
            <person name="Jiao Y.N."/>
            <person name="Eichler E.E."/>
            <person name="Li G.H."/>
            <person name="Liu X."/>
            <person name="Gao L.Z."/>
        </authorList>
    </citation>
    <scope>NUCLEOTIDE SEQUENCE [LARGE SCALE GENOMIC DNA]</scope>
    <source>
        <strain evidence="4">cv. GT1</strain>
        <tissue evidence="3">Leaf</tissue>
    </source>
</reference>
<dbReference type="PANTHER" id="PTHR47369:SF1">
    <property type="entry name" value="BTB_POZ DOMAIN-CONTAINING PROTEIN"/>
    <property type="match status" value="1"/>
</dbReference>
<evidence type="ECO:0000313" key="4">
    <source>
        <dbReference type="Proteomes" id="UP000467840"/>
    </source>
</evidence>
<keyword evidence="4" id="KW-1185">Reference proteome</keyword>
<accession>A0A6A6KJQ5</accession>
<feature type="compositionally biased region" description="Basic and acidic residues" evidence="1">
    <location>
        <begin position="1"/>
        <end position="12"/>
    </location>
</feature>
<gene>
    <name evidence="3" type="ORF">GH714_029225</name>
</gene>
<feature type="region of interest" description="Disordered" evidence="1">
    <location>
        <begin position="1"/>
        <end position="23"/>
    </location>
</feature>
<name>A0A6A6KJQ5_HEVBR</name>
<protein>
    <recommendedName>
        <fullName evidence="2">Myb/SANT-like domain-containing protein</fullName>
    </recommendedName>
</protein>
<sequence length="549" mass="61990">MFLGEHMDRGNETELQSRLSGASITAPSTSGVAVQMLESREHAIGIDWENTNSSSMSLDMKTPLSHFPPFRFGVEFDDGHRLSDGQVKHSPEYFYAGSLWKFCCNSIKCKNISGLFLHRRKAGITDTLRKVHMYVDAREKVTARFQLICPSKREVMVFGSFEQRGTLLPKAPKGWMGKNKQSQENENRAAKAVWNKEMVHIFCDICIRAFQMGMRPGTHFTKQGWKYVIKHFQKESGLNFTKKQLKNKWDGSKKEWKIWKALIAEETELGWDTKRQTLDASDSWWDEKIKVMPAAKKFRYMGIEPELCAKYDVLFMDMGATGICAWTSSVIVVPNDKDDNDESPSDNVMPSDKDGNDESPSSTAIPLEGSGNSRNEPNFVESLEQIVDGANLSSEMMDGANVSSALPTQCTEATLEQDGNQLEEKMIERKQKRINESDTQTDTSKKIKIGRAQLEGLAKLSRQINRLVATVEGRSSVTSKRTDLPGCSIPEVLADLHSIPEIVKGSELHLFATDLFLSRAKREVYVSLEESDVKLTWLKYQHAKCKVDM</sequence>